<evidence type="ECO:0000256" key="1">
    <source>
        <dbReference type="ARBA" id="ARBA00007033"/>
    </source>
</evidence>
<dbReference type="PANTHER" id="PTHR47032:SF1">
    <property type="entry name" value="UDP-D-XYLOSE:L-FUCOSE ALPHA-1,3-D-XYLOSYLTRANSFERASE-RELATED"/>
    <property type="match status" value="1"/>
</dbReference>
<dbReference type="InParanoid" id="D8M5L6"/>
<dbReference type="GeneID" id="24922738"/>
<dbReference type="AlphaFoldDB" id="D8M5L6"/>
<dbReference type="GO" id="GO:0005794">
    <property type="term" value="C:Golgi apparatus"/>
    <property type="evidence" value="ECO:0007669"/>
    <property type="project" value="TreeGrafter"/>
</dbReference>
<dbReference type="OrthoDB" id="1712432at2759"/>
<dbReference type="SUPFAM" id="SSF53448">
    <property type="entry name" value="Nucleotide-diphospho-sugar transferases"/>
    <property type="match status" value="1"/>
</dbReference>
<dbReference type="InterPro" id="IPR029044">
    <property type="entry name" value="Nucleotide-diphossugar_trans"/>
</dbReference>
<keyword evidence="4" id="KW-1185">Reference proteome</keyword>
<feature type="domain" description="Nucleotide-diphospho-sugar transferase" evidence="2">
    <location>
        <begin position="15"/>
        <end position="202"/>
    </location>
</feature>
<protein>
    <recommendedName>
        <fullName evidence="2">Nucleotide-diphospho-sugar transferase domain-containing protein</fullName>
    </recommendedName>
</protein>
<dbReference type="PANTHER" id="PTHR47032">
    <property type="entry name" value="UDP-D-XYLOSE:L-FUCOSE ALPHA-1,3-D-XYLOSYLTRANSFERASE-RELATED"/>
    <property type="match status" value="1"/>
</dbReference>
<organism evidence="3">
    <name type="scientific">Blastocystis hominis</name>
    <dbReference type="NCBI Taxonomy" id="12968"/>
    <lineage>
        <taxon>Eukaryota</taxon>
        <taxon>Sar</taxon>
        <taxon>Stramenopiles</taxon>
        <taxon>Bigyra</taxon>
        <taxon>Opalozoa</taxon>
        <taxon>Opalinata</taxon>
        <taxon>Blastocystidae</taxon>
        <taxon>Blastocystis</taxon>
    </lineage>
</organism>
<reference evidence="3" key="1">
    <citation type="submission" date="2010-02" db="EMBL/GenBank/DDBJ databases">
        <title>Sequencing and annotation of the Blastocystis hominis genome.</title>
        <authorList>
            <person name="Wincker P."/>
        </authorList>
    </citation>
    <scope>NUCLEOTIDE SEQUENCE</scope>
    <source>
        <strain evidence="3">Singapore isolate B</strain>
    </source>
</reference>
<dbReference type="GO" id="GO:0016757">
    <property type="term" value="F:glycosyltransferase activity"/>
    <property type="evidence" value="ECO:0007669"/>
    <property type="project" value="TreeGrafter"/>
</dbReference>
<accession>D8M5L6</accession>
<dbReference type="RefSeq" id="XP_012897403.1">
    <property type="nucleotide sequence ID" value="XM_013041949.1"/>
</dbReference>
<evidence type="ECO:0000313" key="4">
    <source>
        <dbReference type="Proteomes" id="UP000008312"/>
    </source>
</evidence>
<proteinExistence type="inferred from homology"/>
<gene>
    <name evidence="3" type="ORF">GSBLH_T00006614001</name>
</gene>
<evidence type="ECO:0000313" key="3">
    <source>
        <dbReference type="EMBL" id="CBK23355.2"/>
    </source>
</evidence>
<dbReference type="InterPro" id="IPR052636">
    <property type="entry name" value="UDP-D-xylose:L-fucose_XylT"/>
</dbReference>
<evidence type="ECO:0000259" key="2">
    <source>
        <dbReference type="Pfam" id="PF03407"/>
    </source>
</evidence>
<dbReference type="EMBL" id="FN668661">
    <property type="protein sequence ID" value="CBK23355.2"/>
    <property type="molecule type" value="Genomic_DNA"/>
</dbReference>
<name>D8M5L6_BLAHO</name>
<dbReference type="InterPro" id="IPR005069">
    <property type="entry name" value="Nucl-diP-sugar_transferase"/>
</dbReference>
<sequence length="367" mass="42620">MFLNSYRVCGLQQYKNLIVTCFDKACYKRLKVSAESDKLVDTSTASSYGSRAFRNKVHWKLIMLQQAVNQNVRVLYMDSDNILFKDPFPVLNSYNGYDFIAQRDVDICTGFIYLMPTLMTKQLLAKTIEIRPKLLNADDQKAFNMVVQNNTSVKLLFLPDHLFSSGAVFFKKHSYYWDKIRETQIMMHDNFVIGIKNKIYRLKELKLYKLDVDGEYSNPDAKYLTIEKCNTLNELSLAVVLANRLNRSLIIPPFKCAKTRKFCTLCQFNPTHCGHHILKNARLPYKESVFFTNELVPKHIKIADQTENVISFSQNCTNNELLHSDFPPRANNTNHIECQKCSMKVIDCAYNYFRNKKTSVAKLHSFI</sequence>
<dbReference type="Pfam" id="PF03407">
    <property type="entry name" value="Nucleotid_trans"/>
    <property type="match status" value="1"/>
</dbReference>
<comment type="similarity">
    <text evidence="1">Belongs to the glycosyltransferase 77 family.</text>
</comment>
<dbReference type="Proteomes" id="UP000008312">
    <property type="component" value="Unassembled WGS sequence"/>
</dbReference>